<protein>
    <submittedName>
        <fullName evidence="3">Uncharacterized protein</fullName>
    </submittedName>
</protein>
<accession>A0A920C8C7</accession>
<keyword evidence="1" id="KW-0175">Coiled coil</keyword>
<dbReference type="EMBL" id="BORP01000005">
    <property type="protein sequence ID" value="GIO28074.1"/>
    <property type="molecule type" value="Genomic_DNA"/>
</dbReference>
<gene>
    <name evidence="3" type="ORF">J43TS3_26850</name>
</gene>
<evidence type="ECO:0000256" key="1">
    <source>
        <dbReference type="SAM" id="Coils"/>
    </source>
</evidence>
<keyword evidence="4" id="KW-1185">Reference proteome</keyword>
<name>A0A920C8C7_9BACI</name>
<organism evidence="3 4">
    <name type="scientific">Ornithinibacillus bavariensis</name>
    <dbReference type="NCBI Taxonomy" id="545502"/>
    <lineage>
        <taxon>Bacteria</taxon>
        <taxon>Bacillati</taxon>
        <taxon>Bacillota</taxon>
        <taxon>Bacilli</taxon>
        <taxon>Bacillales</taxon>
        <taxon>Bacillaceae</taxon>
        <taxon>Ornithinibacillus</taxon>
    </lineage>
</organism>
<feature type="compositionally biased region" description="Polar residues" evidence="2">
    <location>
        <begin position="205"/>
        <end position="216"/>
    </location>
</feature>
<reference evidence="3" key="1">
    <citation type="submission" date="2021-03" db="EMBL/GenBank/DDBJ databases">
        <title>Antimicrobial resistance genes in bacteria isolated from Japanese honey, and their potential for conferring macrolide and lincosamide resistance in the American foulbrood pathogen Paenibacillus larvae.</title>
        <authorList>
            <person name="Okamoto M."/>
            <person name="Kumagai M."/>
            <person name="Kanamori H."/>
            <person name="Takamatsu D."/>
        </authorList>
    </citation>
    <scope>NUCLEOTIDE SEQUENCE</scope>
    <source>
        <strain evidence="3">J43TS3</strain>
    </source>
</reference>
<feature type="region of interest" description="Disordered" evidence="2">
    <location>
        <begin position="180"/>
        <end position="223"/>
    </location>
</feature>
<evidence type="ECO:0000313" key="3">
    <source>
        <dbReference type="EMBL" id="GIO28074.1"/>
    </source>
</evidence>
<feature type="coiled-coil region" evidence="1">
    <location>
        <begin position="10"/>
        <end position="98"/>
    </location>
</feature>
<evidence type="ECO:0000256" key="2">
    <source>
        <dbReference type="SAM" id="MobiDB-lite"/>
    </source>
</evidence>
<feature type="region of interest" description="Disordered" evidence="2">
    <location>
        <begin position="256"/>
        <end position="287"/>
    </location>
</feature>
<proteinExistence type="predicted"/>
<evidence type="ECO:0000313" key="4">
    <source>
        <dbReference type="Proteomes" id="UP000676917"/>
    </source>
</evidence>
<dbReference type="AlphaFoldDB" id="A0A920C8C7"/>
<dbReference type="Proteomes" id="UP000676917">
    <property type="component" value="Unassembled WGS sequence"/>
</dbReference>
<comment type="caution">
    <text evidence="3">The sequence shown here is derived from an EMBL/GenBank/DDBJ whole genome shotgun (WGS) entry which is preliminary data.</text>
</comment>
<sequence length="486" mass="56647">MSNLFPGEDVEKLLDQLQKYRRIIRNYQENDLSLDYSRLKLEVKELRAKLADSKQKIVQMEKKQKDNLFDYYKVLEERRRLQQEVEKLRNEIHFNHSRSSQNEKNYFSLTEKDLEKVAVILQESLLNLIDAKVYKLEEGNLTIEKKQGVKSEIVFPNRKESHEKMEREENNLEVNTSSIIKSDKDTNSNVQIGNESGRRAETNNEKNNLSSTSIGKSSEKTGHRTFSIHQPESQHVPPTLITIQNQITEIKKLLEERKPKETPFPRQQRPHNPLLRGNSHKTSNPTRSKEFTFRDLQGATNVSQIIEVGAKKDINLFKNQQIPQAKEGRKPVYIRNTRNKNATYQGSLEHKDMDINGKMIQDSKMDTIIGNKKFELKGNSNAEASQDKISNVEKNYETNQVETSNVVNNQETINSVLATEDTTKKSEERTIHKEQKFIELKGENKDKRDGETISVHSMTEEENHENQKTSQKRSLWQKITRLFRKN</sequence>